<dbReference type="CDD" id="cd00067">
    <property type="entry name" value="GAL4"/>
    <property type="match status" value="1"/>
</dbReference>
<dbReference type="HOGENOM" id="CLU_009353_1_0_1"/>
<protein>
    <recommendedName>
        <fullName evidence="3">Zn(2)-C6 fungal-type domain-containing protein</fullName>
    </recommendedName>
</protein>
<dbReference type="PROSITE" id="PS00463">
    <property type="entry name" value="ZN2_CY6_FUNGAL_1"/>
    <property type="match status" value="1"/>
</dbReference>
<evidence type="ECO:0000256" key="2">
    <source>
        <dbReference type="ARBA" id="ARBA00023242"/>
    </source>
</evidence>
<dbReference type="InterPro" id="IPR007219">
    <property type="entry name" value="XnlR_reg_dom"/>
</dbReference>
<dbReference type="EMBL" id="KN832890">
    <property type="protein sequence ID" value="KIM94239.1"/>
    <property type="molecule type" value="Genomic_DNA"/>
</dbReference>
<accession>A0A0C3GSH7</accession>
<evidence type="ECO:0000313" key="5">
    <source>
        <dbReference type="Proteomes" id="UP000054321"/>
    </source>
</evidence>
<proteinExistence type="predicted"/>
<dbReference type="STRING" id="913774.A0A0C3GSH7"/>
<dbReference type="PANTHER" id="PTHR46910:SF15">
    <property type="entry name" value="PRNA PROTEIN"/>
    <property type="match status" value="1"/>
</dbReference>
<evidence type="ECO:0000259" key="3">
    <source>
        <dbReference type="PROSITE" id="PS50048"/>
    </source>
</evidence>
<dbReference type="SUPFAM" id="SSF57701">
    <property type="entry name" value="Zn2/Cys6 DNA-binding domain"/>
    <property type="match status" value="1"/>
</dbReference>
<dbReference type="Gene3D" id="4.10.240.10">
    <property type="entry name" value="Zn(2)-C6 fungal-type DNA-binding domain"/>
    <property type="match status" value="1"/>
</dbReference>
<organism evidence="4 5">
    <name type="scientific">Oidiodendron maius (strain Zn)</name>
    <dbReference type="NCBI Taxonomy" id="913774"/>
    <lineage>
        <taxon>Eukaryota</taxon>
        <taxon>Fungi</taxon>
        <taxon>Dikarya</taxon>
        <taxon>Ascomycota</taxon>
        <taxon>Pezizomycotina</taxon>
        <taxon>Leotiomycetes</taxon>
        <taxon>Leotiomycetes incertae sedis</taxon>
        <taxon>Myxotrichaceae</taxon>
        <taxon>Oidiodendron</taxon>
    </lineage>
</organism>
<dbReference type="InterPro" id="IPR001138">
    <property type="entry name" value="Zn2Cys6_DnaBD"/>
</dbReference>
<dbReference type="SMART" id="SM00906">
    <property type="entry name" value="Fungal_trans"/>
    <property type="match status" value="1"/>
</dbReference>
<keyword evidence="5" id="KW-1185">Reference proteome</keyword>
<dbReference type="AlphaFoldDB" id="A0A0C3GSH7"/>
<dbReference type="OrthoDB" id="3921198at2759"/>
<dbReference type="GO" id="GO:0006351">
    <property type="term" value="P:DNA-templated transcription"/>
    <property type="evidence" value="ECO:0007669"/>
    <property type="project" value="InterPro"/>
</dbReference>
<reference evidence="5" key="2">
    <citation type="submission" date="2015-01" db="EMBL/GenBank/DDBJ databases">
        <title>Evolutionary Origins and Diversification of the Mycorrhizal Mutualists.</title>
        <authorList>
            <consortium name="DOE Joint Genome Institute"/>
            <consortium name="Mycorrhizal Genomics Consortium"/>
            <person name="Kohler A."/>
            <person name="Kuo A."/>
            <person name="Nagy L.G."/>
            <person name="Floudas D."/>
            <person name="Copeland A."/>
            <person name="Barry K.W."/>
            <person name="Cichocki N."/>
            <person name="Veneault-Fourrey C."/>
            <person name="LaButti K."/>
            <person name="Lindquist E.A."/>
            <person name="Lipzen A."/>
            <person name="Lundell T."/>
            <person name="Morin E."/>
            <person name="Murat C."/>
            <person name="Riley R."/>
            <person name="Ohm R."/>
            <person name="Sun H."/>
            <person name="Tunlid A."/>
            <person name="Henrissat B."/>
            <person name="Grigoriev I.V."/>
            <person name="Hibbett D.S."/>
            <person name="Martin F."/>
        </authorList>
    </citation>
    <scope>NUCLEOTIDE SEQUENCE [LARGE SCALE GENOMIC DNA]</scope>
    <source>
        <strain evidence="5">Zn</strain>
    </source>
</reference>
<dbReference type="CDD" id="cd12148">
    <property type="entry name" value="fungal_TF_MHR"/>
    <property type="match status" value="1"/>
</dbReference>
<evidence type="ECO:0000256" key="1">
    <source>
        <dbReference type="ARBA" id="ARBA00022723"/>
    </source>
</evidence>
<name>A0A0C3GSH7_OIDMZ</name>
<dbReference type="SMART" id="SM00066">
    <property type="entry name" value="GAL4"/>
    <property type="match status" value="1"/>
</dbReference>
<reference evidence="4 5" key="1">
    <citation type="submission" date="2014-04" db="EMBL/GenBank/DDBJ databases">
        <authorList>
            <consortium name="DOE Joint Genome Institute"/>
            <person name="Kuo A."/>
            <person name="Martino E."/>
            <person name="Perotto S."/>
            <person name="Kohler A."/>
            <person name="Nagy L.G."/>
            <person name="Floudas D."/>
            <person name="Copeland A."/>
            <person name="Barry K.W."/>
            <person name="Cichocki N."/>
            <person name="Veneault-Fourrey C."/>
            <person name="LaButti K."/>
            <person name="Lindquist E.A."/>
            <person name="Lipzen A."/>
            <person name="Lundell T."/>
            <person name="Morin E."/>
            <person name="Murat C."/>
            <person name="Sun H."/>
            <person name="Tunlid A."/>
            <person name="Henrissat B."/>
            <person name="Grigoriev I.V."/>
            <person name="Hibbett D.S."/>
            <person name="Martin F."/>
            <person name="Nordberg H.P."/>
            <person name="Cantor M.N."/>
            <person name="Hua S.X."/>
        </authorList>
    </citation>
    <scope>NUCLEOTIDE SEQUENCE [LARGE SCALE GENOMIC DNA]</scope>
    <source>
        <strain evidence="4 5">Zn</strain>
    </source>
</reference>
<gene>
    <name evidence="4" type="ORF">OIDMADRAFT_106725</name>
</gene>
<dbReference type="PROSITE" id="PS50048">
    <property type="entry name" value="ZN2_CY6_FUNGAL_2"/>
    <property type="match status" value="1"/>
</dbReference>
<dbReference type="PANTHER" id="PTHR46910">
    <property type="entry name" value="TRANSCRIPTION FACTOR PDR1"/>
    <property type="match status" value="1"/>
</dbReference>
<keyword evidence="2" id="KW-0539">Nucleus</keyword>
<dbReference type="GO" id="GO:0000981">
    <property type="term" value="F:DNA-binding transcription factor activity, RNA polymerase II-specific"/>
    <property type="evidence" value="ECO:0007669"/>
    <property type="project" value="InterPro"/>
</dbReference>
<dbReference type="GO" id="GO:0003677">
    <property type="term" value="F:DNA binding"/>
    <property type="evidence" value="ECO:0007669"/>
    <property type="project" value="InterPro"/>
</dbReference>
<keyword evidence="1" id="KW-0479">Metal-binding</keyword>
<dbReference type="GO" id="GO:0008270">
    <property type="term" value="F:zinc ion binding"/>
    <property type="evidence" value="ECO:0007669"/>
    <property type="project" value="InterPro"/>
</dbReference>
<sequence>MDDEQPIRRRKQRRVAESDRQRAVRACDGCRRQKEKCEGGVPCHRCKRLYRQCEFHGSISSVARDSIRTPAADDVMVADILERSKLMEKLLQHYVRGISLDAESLRSMAAGLPNGDSANPSDMEDISYTEIKANEDSLNDTEDLTLDENFTVKPLAHNTTHYSGEFSYWNFSMRIKQWIDDWAPQMNTEDPREASKVKEFYRAEHLQSSCHELVTSLSCLPPRHVADFLVSIFFKYAETNYFYVDRSWLEAALNMAYGNPSFLTGKDTGTICSILMIFAIGTQYAYLDSGDPNGVAQAKAKAKALERSGFSEDDVGRMFFQQASKLIPDVITVASLESVQACLLIGLYTLPLDTSGLSYIYLNLAMKLGIQNGMHRKYVGDGFNAKTIETRNRVWWTAFTVERRVCIFHGRPISILSSDVDANEPVDYPEMKSSTGPSLITNILASIKLARFLEDLANEVSVLKRCQKHEQSESLSRLTRTKNNLLNFWSSLPKEIFCKDLNPHGQLFRPNMHLMLEYCLIRMYVGRPFLFSQHSSTSPSSVVDEQGRPSTRVSTRAVLMDDCVQAAIEVVEILRGLRDGGGLARASYTEFSSCRAALLVIIAQSLHKKTESLKEALQEGMSMIRMMSAGGDSARSEVSLIDAFERAISRMDSFGETSQSNTLGSGVSGYDRFKNWEQLWKSDPIIPNRGPDKTPIIPTVDSSFNHTEITVINPNPAASFFGLDNFPYSCPQVLEEFSAIPTFEYDFDSIQGTQWGNMDRM</sequence>
<dbReference type="Pfam" id="PF00172">
    <property type="entry name" value="Zn_clus"/>
    <property type="match status" value="1"/>
</dbReference>
<dbReference type="InterPro" id="IPR036864">
    <property type="entry name" value="Zn2-C6_fun-type_DNA-bd_sf"/>
</dbReference>
<dbReference type="InterPro" id="IPR050987">
    <property type="entry name" value="AtrR-like"/>
</dbReference>
<dbReference type="Pfam" id="PF04082">
    <property type="entry name" value="Fungal_trans"/>
    <property type="match status" value="1"/>
</dbReference>
<dbReference type="Proteomes" id="UP000054321">
    <property type="component" value="Unassembled WGS sequence"/>
</dbReference>
<evidence type="ECO:0000313" key="4">
    <source>
        <dbReference type="EMBL" id="KIM94239.1"/>
    </source>
</evidence>
<feature type="domain" description="Zn(2)-C6 fungal-type" evidence="3">
    <location>
        <begin position="26"/>
        <end position="55"/>
    </location>
</feature>
<dbReference type="InParanoid" id="A0A0C3GSH7"/>